<sequence length="115" mass="12548">MRVIAREENGAGKTMRRWYIRRHCSRGRCSFCPNRNWIHRWRCSRGLICCGVQSLVYGGSLGANKYICSTQSAGAAGIGMKTAAGIFTTGVGVATWLKSKVAPCDEGPKCSSDQE</sequence>
<dbReference type="OrthoDB" id="440424at2759"/>
<gene>
    <name evidence="1" type="ORF">OS493_024051</name>
</gene>
<accession>A0A9W9ZLS7</accession>
<name>A0A9W9ZLS7_9CNID</name>
<evidence type="ECO:0000313" key="1">
    <source>
        <dbReference type="EMBL" id="KAJ7384037.1"/>
    </source>
</evidence>
<reference evidence="1" key="1">
    <citation type="submission" date="2023-01" db="EMBL/GenBank/DDBJ databases">
        <title>Genome assembly of the deep-sea coral Lophelia pertusa.</title>
        <authorList>
            <person name="Herrera S."/>
            <person name="Cordes E."/>
        </authorList>
    </citation>
    <scope>NUCLEOTIDE SEQUENCE</scope>
    <source>
        <strain evidence="1">USNM1676648</strain>
        <tissue evidence="1">Polyp</tissue>
    </source>
</reference>
<dbReference type="Proteomes" id="UP001163046">
    <property type="component" value="Unassembled WGS sequence"/>
</dbReference>
<dbReference type="EMBL" id="MU825891">
    <property type="protein sequence ID" value="KAJ7384037.1"/>
    <property type="molecule type" value="Genomic_DNA"/>
</dbReference>
<protein>
    <submittedName>
        <fullName evidence="1">Uncharacterized protein</fullName>
    </submittedName>
</protein>
<keyword evidence="2" id="KW-1185">Reference proteome</keyword>
<comment type="caution">
    <text evidence="1">The sequence shown here is derived from an EMBL/GenBank/DDBJ whole genome shotgun (WGS) entry which is preliminary data.</text>
</comment>
<evidence type="ECO:0000313" key="2">
    <source>
        <dbReference type="Proteomes" id="UP001163046"/>
    </source>
</evidence>
<proteinExistence type="predicted"/>
<organism evidence="1 2">
    <name type="scientific">Desmophyllum pertusum</name>
    <dbReference type="NCBI Taxonomy" id="174260"/>
    <lineage>
        <taxon>Eukaryota</taxon>
        <taxon>Metazoa</taxon>
        <taxon>Cnidaria</taxon>
        <taxon>Anthozoa</taxon>
        <taxon>Hexacorallia</taxon>
        <taxon>Scleractinia</taxon>
        <taxon>Caryophylliina</taxon>
        <taxon>Caryophylliidae</taxon>
        <taxon>Desmophyllum</taxon>
    </lineage>
</organism>
<dbReference type="AlphaFoldDB" id="A0A9W9ZLS7"/>